<dbReference type="InterPro" id="IPR000408">
    <property type="entry name" value="Reg_chr_condens"/>
</dbReference>
<dbReference type="InterPro" id="IPR051553">
    <property type="entry name" value="Ran_GTPase-activating"/>
</dbReference>
<dbReference type="eggNOG" id="COG5184">
    <property type="taxonomic scope" value="Bacteria"/>
</dbReference>
<dbReference type="PANTHER" id="PTHR45982:SF1">
    <property type="entry name" value="REGULATOR OF CHROMOSOME CONDENSATION"/>
    <property type="match status" value="1"/>
</dbReference>
<feature type="transmembrane region" description="Helical" evidence="4">
    <location>
        <begin position="446"/>
        <end position="467"/>
    </location>
</feature>
<dbReference type="STRING" id="369723.Strop_4565"/>
<dbReference type="HOGENOM" id="CLU_491657_0_0_11"/>
<feature type="region of interest" description="Disordered" evidence="3">
    <location>
        <begin position="183"/>
        <end position="204"/>
    </location>
</feature>
<dbReference type="AlphaFoldDB" id="A4XDH7"/>
<feature type="compositionally biased region" description="Basic and acidic residues" evidence="3">
    <location>
        <begin position="183"/>
        <end position="200"/>
    </location>
</feature>
<sequence>MKMASIPSVYVVCSEVGTMQGLSHRAGRSVRAHRAGRVVTGAFCLALAVTLAQTLSVSPTVAQNGPSRDASDTVLAWGDNKDGELGDGTTTDSSTPIAVDLPAGTTITAIAAGHDHSLAVTSAGTALAWGNNLFGQLGDGSTTDSSTPIAVDLPAGTTVTAIAAGDDHSLAVTSAGTALAWGDNDRGELGDGTTTRRDTPVDVDLPAGTTVTAIAAGIGHSLALTSAGTVLTWGLNSDGQLGDGTTTDSSTPIAVDLPAGTTVTAIAAGSLHSLAVTTAGTILAWGNNSDGQLGDGTTTNSSTPIAVNLPASTTITAIDGGRDHSLAVTSAGSALAWGDNDDGQLGDGTTTNSSTPIAVNLPADTTVTATTAGSLHSLAVTTAGTILAWGNNSDGRLGDGTTTNSSTPIAVNLPADTTVTATTAGSAHSMALVAPPPDLPTTGPSLPTTLTIAALLLLTGAALIHLAHRYRPARRPR</sequence>
<dbReference type="InterPro" id="IPR009091">
    <property type="entry name" value="RCC1/BLIP-II"/>
</dbReference>
<dbReference type="InterPro" id="IPR058923">
    <property type="entry name" value="RCC1-like_dom"/>
</dbReference>
<dbReference type="GO" id="GO:0005737">
    <property type="term" value="C:cytoplasm"/>
    <property type="evidence" value="ECO:0007669"/>
    <property type="project" value="TreeGrafter"/>
</dbReference>
<evidence type="ECO:0000259" key="5">
    <source>
        <dbReference type="Pfam" id="PF25390"/>
    </source>
</evidence>
<dbReference type="PANTHER" id="PTHR45982">
    <property type="entry name" value="REGULATOR OF CHROMOSOME CONDENSATION"/>
    <property type="match status" value="1"/>
</dbReference>
<accession>A4XDH7</accession>
<dbReference type="Pfam" id="PF25390">
    <property type="entry name" value="WD40_RLD"/>
    <property type="match status" value="1"/>
</dbReference>
<gene>
    <name evidence="6" type="ordered locus">Strop_4565</name>
</gene>
<keyword evidence="7" id="KW-1185">Reference proteome</keyword>
<keyword evidence="1" id="KW-0344">Guanine-nucleotide releasing factor</keyword>
<keyword evidence="4" id="KW-0812">Transmembrane</keyword>
<evidence type="ECO:0000313" key="6">
    <source>
        <dbReference type="EMBL" id="ABP56993.1"/>
    </source>
</evidence>
<feature type="region of interest" description="Disordered" evidence="3">
    <location>
        <begin position="60"/>
        <end position="95"/>
    </location>
</feature>
<dbReference type="PRINTS" id="PR00633">
    <property type="entry name" value="RCCNDNSATION"/>
</dbReference>
<evidence type="ECO:0000256" key="1">
    <source>
        <dbReference type="ARBA" id="ARBA00022658"/>
    </source>
</evidence>
<dbReference type="GO" id="GO:0005085">
    <property type="term" value="F:guanyl-nucleotide exchange factor activity"/>
    <property type="evidence" value="ECO:0007669"/>
    <property type="project" value="TreeGrafter"/>
</dbReference>
<dbReference type="EMBL" id="CP000667">
    <property type="protein sequence ID" value="ABP56993.1"/>
    <property type="molecule type" value="Genomic_DNA"/>
</dbReference>
<evidence type="ECO:0000313" key="7">
    <source>
        <dbReference type="Proteomes" id="UP000000235"/>
    </source>
</evidence>
<dbReference type="PROSITE" id="PS50012">
    <property type="entry name" value="RCC1_3"/>
    <property type="match status" value="7"/>
</dbReference>
<dbReference type="PROSITE" id="PS00626">
    <property type="entry name" value="RCC1_2"/>
    <property type="match status" value="4"/>
</dbReference>
<name>A4XDH7_SALTO</name>
<dbReference type="Gene3D" id="2.130.10.30">
    <property type="entry name" value="Regulator of chromosome condensation 1/beta-lactamase-inhibitor protein II"/>
    <property type="match status" value="2"/>
</dbReference>
<dbReference type="Proteomes" id="UP000000235">
    <property type="component" value="Chromosome"/>
</dbReference>
<reference evidence="7" key="1">
    <citation type="journal article" date="2007" name="Proc. Natl. Acad. Sci. U.S.A.">
        <title>Genome sequencing reveals complex secondary metabolome in the marine actinomycete Salinispora tropica.</title>
        <authorList>
            <person name="Udwary D.W."/>
            <person name="Zeigler L."/>
            <person name="Asolkar R.N."/>
            <person name="Singan V."/>
            <person name="Lapidus A."/>
            <person name="Fenical W."/>
            <person name="Jensen P.R."/>
            <person name="Moore B.S."/>
        </authorList>
    </citation>
    <scope>NUCLEOTIDE SEQUENCE [LARGE SCALE GENOMIC DNA]</scope>
    <source>
        <strain evidence="7">ATCC BAA-916 / DSM 44818 / CNB-440</strain>
    </source>
</reference>
<protein>
    <recommendedName>
        <fullName evidence="5">RCC1-like domain-containing protein</fullName>
    </recommendedName>
</protein>
<evidence type="ECO:0000256" key="3">
    <source>
        <dbReference type="SAM" id="MobiDB-lite"/>
    </source>
</evidence>
<evidence type="ECO:0000256" key="4">
    <source>
        <dbReference type="SAM" id="Phobius"/>
    </source>
</evidence>
<keyword evidence="4" id="KW-0472">Membrane</keyword>
<dbReference type="KEGG" id="stp:Strop_4565"/>
<keyword evidence="2" id="KW-0677">Repeat</keyword>
<feature type="domain" description="RCC1-like" evidence="5">
    <location>
        <begin position="74"/>
        <end position="431"/>
    </location>
</feature>
<dbReference type="SUPFAM" id="SSF50985">
    <property type="entry name" value="RCC1/BLIP-II"/>
    <property type="match status" value="1"/>
</dbReference>
<keyword evidence="4" id="KW-1133">Transmembrane helix</keyword>
<dbReference type="PATRIC" id="fig|369723.5.peg.4722"/>
<organism evidence="6 7">
    <name type="scientific">Salinispora tropica (strain ATCC BAA-916 / DSM 44818 / JCM 13857 / NBRC 105044 / CNB-440)</name>
    <dbReference type="NCBI Taxonomy" id="369723"/>
    <lineage>
        <taxon>Bacteria</taxon>
        <taxon>Bacillati</taxon>
        <taxon>Actinomycetota</taxon>
        <taxon>Actinomycetes</taxon>
        <taxon>Micromonosporales</taxon>
        <taxon>Micromonosporaceae</taxon>
        <taxon>Salinispora</taxon>
    </lineage>
</organism>
<proteinExistence type="predicted"/>
<evidence type="ECO:0000256" key="2">
    <source>
        <dbReference type="ARBA" id="ARBA00022737"/>
    </source>
</evidence>